<dbReference type="RefSeq" id="WP_136862129.1">
    <property type="nucleotide sequence ID" value="NZ_SWCJ01000002.1"/>
</dbReference>
<organism evidence="1 2">
    <name type="scientific">Ferrimonas aestuarii</name>
    <dbReference type="NCBI Taxonomy" id="2569539"/>
    <lineage>
        <taxon>Bacteria</taxon>
        <taxon>Pseudomonadati</taxon>
        <taxon>Pseudomonadota</taxon>
        <taxon>Gammaproteobacteria</taxon>
        <taxon>Alteromonadales</taxon>
        <taxon>Ferrimonadaceae</taxon>
        <taxon>Ferrimonas</taxon>
    </lineage>
</organism>
<comment type="caution">
    <text evidence="1">The sequence shown here is derived from an EMBL/GenBank/DDBJ whole genome shotgun (WGS) entry which is preliminary data.</text>
</comment>
<protein>
    <submittedName>
        <fullName evidence="1">DUF2835 family protein</fullName>
    </submittedName>
</protein>
<proteinExistence type="predicted"/>
<name>A0A4U1BRK4_9GAMM</name>
<keyword evidence="2" id="KW-1185">Reference proteome</keyword>
<dbReference type="Proteomes" id="UP000305675">
    <property type="component" value="Unassembled WGS sequence"/>
</dbReference>
<dbReference type="Pfam" id="PF11197">
    <property type="entry name" value="DUF2835"/>
    <property type="match status" value="1"/>
</dbReference>
<dbReference type="OrthoDB" id="5600793at2"/>
<evidence type="ECO:0000313" key="1">
    <source>
        <dbReference type="EMBL" id="TKB57484.1"/>
    </source>
</evidence>
<dbReference type="EMBL" id="SWCJ01000002">
    <property type="protein sequence ID" value="TKB57484.1"/>
    <property type="molecule type" value="Genomic_DNA"/>
</dbReference>
<dbReference type="AlphaFoldDB" id="A0A4U1BRK4"/>
<reference evidence="1 2" key="1">
    <citation type="submission" date="2019-04" db="EMBL/GenBank/DDBJ databases">
        <authorList>
            <person name="Hwang J.C."/>
        </authorList>
    </citation>
    <scope>NUCLEOTIDE SEQUENCE [LARGE SCALE GENOMIC DNA]</scope>
    <source>
        <strain evidence="1 2">IMCC35002</strain>
    </source>
</reference>
<evidence type="ECO:0000313" key="2">
    <source>
        <dbReference type="Proteomes" id="UP000305675"/>
    </source>
</evidence>
<dbReference type="InterPro" id="IPR021363">
    <property type="entry name" value="DUF2835"/>
</dbReference>
<gene>
    <name evidence="1" type="ORF">FCL42_04205</name>
</gene>
<sequence length="72" mass="8445">MIRYRFFLRISTGELQKYYQGSAQTLVVNSDCGKVIRLHVRYIRPFVNLSGVQGRFELQLTDQGQFHQLLPI</sequence>
<accession>A0A4U1BRK4</accession>